<dbReference type="GO" id="GO:0008658">
    <property type="term" value="F:penicillin binding"/>
    <property type="evidence" value="ECO:0007669"/>
    <property type="project" value="InterPro"/>
</dbReference>
<keyword evidence="7" id="KW-1185">Reference proteome</keyword>
<keyword evidence="4" id="KW-1133">Transmembrane helix</keyword>
<dbReference type="Pfam" id="PF03793">
    <property type="entry name" value="PASTA"/>
    <property type="match status" value="1"/>
</dbReference>
<dbReference type="RefSeq" id="WP_134247381.1">
    <property type="nucleotide sequence ID" value="NZ_SNQI01000002.1"/>
</dbReference>
<dbReference type="SUPFAM" id="SSF54184">
    <property type="entry name" value="Penicillin-binding protein 2x (pbp-2x), c-terminal domain"/>
    <property type="match status" value="1"/>
</dbReference>
<dbReference type="InterPro" id="IPR036138">
    <property type="entry name" value="PBP_dimer_sf"/>
</dbReference>
<dbReference type="Gene3D" id="3.40.710.10">
    <property type="entry name" value="DD-peptidase/beta-lactamase superfamily"/>
    <property type="match status" value="1"/>
</dbReference>
<feature type="transmembrane region" description="Helical" evidence="4">
    <location>
        <begin position="12"/>
        <end position="30"/>
    </location>
</feature>
<dbReference type="InterPro" id="IPR001460">
    <property type="entry name" value="PCN-bd_Tpept"/>
</dbReference>
<dbReference type="InterPro" id="IPR005543">
    <property type="entry name" value="PASTA_dom"/>
</dbReference>
<comment type="caution">
    <text evidence="6">The sequence shown here is derived from an EMBL/GenBank/DDBJ whole genome shotgun (WGS) entry which is preliminary data.</text>
</comment>
<dbReference type="CDD" id="cd06575">
    <property type="entry name" value="PASTA_Pbp2x-like_2"/>
    <property type="match status" value="1"/>
</dbReference>
<dbReference type="GO" id="GO:0071555">
    <property type="term" value="P:cell wall organization"/>
    <property type="evidence" value="ECO:0007669"/>
    <property type="project" value="TreeGrafter"/>
</dbReference>
<keyword evidence="2" id="KW-0378">Hydrolase</keyword>
<gene>
    <name evidence="6" type="ORF">E2488_05660</name>
</gene>
<reference evidence="6 7" key="1">
    <citation type="journal article" date="2011" name="J. Microbiol.">
        <title>Gramella jeungdoensis sp. nov., isolated from a solar saltern in Korea.</title>
        <authorList>
            <person name="Joung Y."/>
            <person name="Kim H."/>
            <person name="Jang T."/>
            <person name="Ahn T.S."/>
            <person name="Joh K."/>
        </authorList>
    </citation>
    <scope>NUCLEOTIDE SEQUENCE [LARGE SCALE GENOMIC DNA]</scope>
    <source>
        <strain evidence="6 7">KCTC 23123</strain>
    </source>
</reference>
<dbReference type="PANTHER" id="PTHR30627:SF1">
    <property type="entry name" value="PEPTIDOGLYCAN D,D-TRANSPEPTIDASE FTSI"/>
    <property type="match status" value="1"/>
</dbReference>
<keyword evidence="3 4" id="KW-0472">Membrane</keyword>
<evidence type="ECO:0000256" key="2">
    <source>
        <dbReference type="ARBA" id="ARBA00022645"/>
    </source>
</evidence>
<dbReference type="PANTHER" id="PTHR30627">
    <property type="entry name" value="PEPTIDOGLYCAN D,D-TRANSPEPTIDASE"/>
    <property type="match status" value="1"/>
</dbReference>
<dbReference type="EMBL" id="SNQI01000002">
    <property type="protein sequence ID" value="TEW75011.1"/>
    <property type="molecule type" value="Genomic_DNA"/>
</dbReference>
<dbReference type="SUPFAM" id="SSF56601">
    <property type="entry name" value="beta-lactamase/transpeptidase-like"/>
    <property type="match status" value="1"/>
</dbReference>
<proteinExistence type="predicted"/>
<name>A0A4Y8ASZ3_9FLAO</name>
<evidence type="ECO:0000313" key="7">
    <source>
        <dbReference type="Proteomes" id="UP000298517"/>
    </source>
</evidence>
<organism evidence="6 7">
    <name type="scientific">Gramella jeungdoensis</name>
    <dbReference type="NCBI Taxonomy" id="708091"/>
    <lineage>
        <taxon>Bacteria</taxon>
        <taxon>Pseudomonadati</taxon>
        <taxon>Bacteroidota</taxon>
        <taxon>Flavobacteriia</taxon>
        <taxon>Flavobacteriales</taxon>
        <taxon>Flavobacteriaceae</taxon>
        <taxon>Christiangramia</taxon>
    </lineage>
</organism>
<dbReference type="Proteomes" id="UP000298517">
    <property type="component" value="Unassembled WGS sequence"/>
</dbReference>
<dbReference type="Gene3D" id="3.30.450.330">
    <property type="match status" value="1"/>
</dbReference>
<dbReference type="GO" id="GO:0005886">
    <property type="term" value="C:plasma membrane"/>
    <property type="evidence" value="ECO:0007669"/>
    <property type="project" value="TreeGrafter"/>
</dbReference>
<dbReference type="Pfam" id="PF00905">
    <property type="entry name" value="Transpeptidase"/>
    <property type="match status" value="1"/>
</dbReference>
<feature type="domain" description="PASTA" evidence="5">
    <location>
        <begin position="605"/>
        <end position="663"/>
    </location>
</feature>
<dbReference type="InterPro" id="IPR050515">
    <property type="entry name" value="Beta-lactam/transpept"/>
</dbReference>
<dbReference type="InterPro" id="IPR012338">
    <property type="entry name" value="Beta-lactam/transpept-like"/>
</dbReference>
<dbReference type="SUPFAM" id="SSF56519">
    <property type="entry name" value="Penicillin binding protein dimerisation domain"/>
    <property type="match status" value="1"/>
</dbReference>
<dbReference type="InterPro" id="IPR005311">
    <property type="entry name" value="PBP_dimer"/>
</dbReference>
<keyword evidence="2" id="KW-0121">Carboxypeptidase</keyword>
<evidence type="ECO:0000259" key="5">
    <source>
        <dbReference type="PROSITE" id="PS51178"/>
    </source>
</evidence>
<dbReference type="PROSITE" id="PS51178">
    <property type="entry name" value="PASTA"/>
    <property type="match status" value="1"/>
</dbReference>
<accession>A0A4Y8ASZ3</accession>
<dbReference type="SMART" id="SM00740">
    <property type="entry name" value="PASTA"/>
    <property type="match status" value="1"/>
</dbReference>
<sequence length="663" mass="74713">MATTKKGILNKLYVVVIIIALFLVAIIFRLTDIQFSDGDKYRNLSEQLTLRNDTIYANRGSVFSADGSLLATSMSQYEIRMDAFTVNSEVFEKNVRSLSQELSKMLGNTTAHWERKIRKARNTKNRYLFITRKLGYTEYIKIKSFPIFNLGMYKGGFIAEQSTVRAHPLNKVAERTIGYDDYRGAPGIEGAYRKYLTGKNGLRLKQKIAKGQWKPINDRNEKEPINGKDIVTTLNVNIQDIAHHSLLRQLEYYEAEHGCVVVMETKTGEVKAISNLGRSSEGKYYEKRNYAVYESHEPGSAFKLMAMVAALESGAIDTSTIVDTGTGRYRMYGRYINDSKRGGYGEISAARALEVSSNIAFARLIEENFGDNPEKFINSLYKMNLNDKLGLPIKGEGAPLIPGPEHSLWSKNALPSIAYGYNLKLTPLQTLTFYNAIANNGEMVKPRFVKEIRSWNKHVESFEKEVINKAICSKETIAKIQEILKNVVFRGTGRKLYSEDFSMAGKTGTARVEYGNYEQWLKDKKYISSFTGYFPAENPKYSCIVVIHKPNTKTGFYGADVSGPVFKDIAQKIYTTNHIINEVESETPDFESVKNDFEKYYTLANKEFNSIPNVKGMAAMDAISLLENLGLKVNYSGNGKVVEQSLNEGEKLVKGTTIKIKLS</sequence>
<evidence type="ECO:0000256" key="4">
    <source>
        <dbReference type="SAM" id="Phobius"/>
    </source>
</evidence>
<dbReference type="Pfam" id="PF03717">
    <property type="entry name" value="PBP_dimer"/>
    <property type="match status" value="1"/>
</dbReference>
<dbReference type="AlphaFoldDB" id="A0A4Y8ASZ3"/>
<keyword evidence="2" id="KW-0645">Protease</keyword>
<dbReference type="OrthoDB" id="9804124at2"/>
<evidence type="ECO:0000256" key="3">
    <source>
        <dbReference type="ARBA" id="ARBA00023136"/>
    </source>
</evidence>
<dbReference type="Gene3D" id="3.30.10.20">
    <property type="match status" value="1"/>
</dbReference>
<comment type="subcellular location">
    <subcellularLocation>
        <location evidence="1">Membrane</location>
    </subcellularLocation>
</comment>
<dbReference type="Gene3D" id="3.90.1310.10">
    <property type="entry name" value="Penicillin-binding protein 2a (Domain 2)"/>
    <property type="match status" value="1"/>
</dbReference>
<protein>
    <submittedName>
        <fullName evidence="6">PASTA domain-containing protein</fullName>
    </submittedName>
</protein>
<keyword evidence="4" id="KW-0812">Transmembrane</keyword>
<evidence type="ECO:0000256" key="1">
    <source>
        <dbReference type="ARBA" id="ARBA00004370"/>
    </source>
</evidence>
<dbReference type="GO" id="GO:0004180">
    <property type="term" value="F:carboxypeptidase activity"/>
    <property type="evidence" value="ECO:0007669"/>
    <property type="project" value="UniProtKB-KW"/>
</dbReference>
<evidence type="ECO:0000313" key="6">
    <source>
        <dbReference type="EMBL" id="TEW75011.1"/>
    </source>
</evidence>